<evidence type="ECO:0000256" key="10">
    <source>
        <dbReference type="ARBA" id="ARBA00023242"/>
    </source>
</evidence>
<dbReference type="GO" id="GO:0000981">
    <property type="term" value="F:DNA-binding transcription factor activity, RNA polymerase II-specific"/>
    <property type="evidence" value="ECO:0007669"/>
    <property type="project" value="TreeGrafter"/>
</dbReference>
<dbReference type="InterPro" id="IPR036236">
    <property type="entry name" value="Znf_C2H2_sf"/>
</dbReference>
<dbReference type="InParanoid" id="A0A6P8ST10"/>
<evidence type="ECO:0000313" key="15">
    <source>
        <dbReference type="Proteomes" id="UP000515159"/>
    </source>
</evidence>
<dbReference type="RefSeq" id="XP_033817856.1">
    <property type="nucleotide sequence ID" value="XM_033961965.1"/>
</dbReference>
<feature type="domain" description="C2H2-type" evidence="13">
    <location>
        <begin position="467"/>
        <end position="494"/>
    </location>
</feature>
<dbReference type="FunFam" id="3.30.160.60:FF:001270">
    <property type="entry name" value="zinc finger protein 583 isoform X1"/>
    <property type="match status" value="1"/>
</dbReference>
<dbReference type="FunFam" id="3.30.160.60:FF:002343">
    <property type="entry name" value="Zinc finger protein 33A"/>
    <property type="match status" value="4"/>
</dbReference>
<feature type="compositionally biased region" description="Polar residues" evidence="12">
    <location>
        <begin position="365"/>
        <end position="380"/>
    </location>
</feature>
<feature type="domain" description="C2H2-type" evidence="13">
    <location>
        <begin position="719"/>
        <end position="746"/>
    </location>
</feature>
<organism evidence="15 16">
    <name type="scientific">Geotrypetes seraphini</name>
    <name type="common">Gaboon caecilian</name>
    <name type="synonym">Caecilia seraphini</name>
    <dbReference type="NCBI Taxonomy" id="260995"/>
    <lineage>
        <taxon>Eukaryota</taxon>
        <taxon>Metazoa</taxon>
        <taxon>Chordata</taxon>
        <taxon>Craniata</taxon>
        <taxon>Vertebrata</taxon>
        <taxon>Euteleostomi</taxon>
        <taxon>Amphibia</taxon>
        <taxon>Gymnophiona</taxon>
        <taxon>Geotrypetes</taxon>
    </lineage>
</organism>
<feature type="domain" description="C2H2-type" evidence="13">
    <location>
        <begin position="607"/>
        <end position="634"/>
    </location>
</feature>
<name>A0A6P8ST10_GEOSA</name>
<dbReference type="FunFam" id="3.30.160.60:FF:000624">
    <property type="entry name" value="zinc finger protein 697"/>
    <property type="match status" value="1"/>
</dbReference>
<dbReference type="FunFam" id="3.30.160.60:FF:001530">
    <property type="entry name" value="Zinc finger protein 268"/>
    <property type="match status" value="1"/>
</dbReference>
<dbReference type="KEGG" id="gsh:117368373"/>
<protein>
    <submittedName>
        <fullName evidence="16">Zinc finger protein 271-like</fullName>
    </submittedName>
</protein>
<keyword evidence="8" id="KW-0238">DNA-binding</keyword>
<reference evidence="16" key="1">
    <citation type="submission" date="2025-08" db="UniProtKB">
        <authorList>
            <consortium name="RefSeq"/>
        </authorList>
    </citation>
    <scope>IDENTIFICATION</scope>
</reference>
<dbReference type="PROSITE" id="PS50805">
    <property type="entry name" value="KRAB"/>
    <property type="match status" value="2"/>
</dbReference>
<feature type="domain" description="C2H2-type" evidence="13">
    <location>
        <begin position="887"/>
        <end position="914"/>
    </location>
</feature>
<dbReference type="AlphaFoldDB" id="A0A6P8ST10"/>
<dbReference type="FunFam" id="3.30.160.60:FF:002604">
    <property type="entry name" value="Zinc finger protein 715"/>
    <property type="match status" value="5"/>
</dbReference>
<dbReference type="Pfam" id="PF01352">
    <property type="entry name" value="KRAB"/>
    <property type="match status" value="2"/>
</dbReference>
<evidence type="ECO:0000313" key="16">
    <source>
        <dbReference type="RefSeq" id="XP_033817856.1"/>
    </source>
</evidence>
<keyword evidence="4" id="KW-0677">Repeat</keyword>
<comment type="similarity">
    <text evidence="2">Belongs to the krueppel C2H2-type zinc-finger protein family.</text>
</comment>
<evidence type="ECO:0000256" key="11">
    <source>
        <dbReference type="PROSITE-ProRule" id="PRU00042"/>
    </source>
</evidence>
<dbReference type="FunFam" id="3.30.160.60:FF:001954">
    <property type="entry name" value="Zinc finger protein 787"/>
    <property type="match status" value="3"/>
</dbReference>
<feature type="domain" description="KRAB" evidence="14">
    <location>
        <begin position="183"/>
        <end position="254"/>
    </location>
</feature>
<dbReference type="SUPFAM" id="SSF109640">
    <property type="entry name" value="KRAB domain (Kruppel-associated box)"/>
    <property type="match status" value="2"/>
</dbReference>
<accession>A0A6P8ST10</accession>
<evidence type="ECO:0000256" key="12">
    <source>
        <dbReference type="SAM" id="MobiDB-lite"/>
    </source>
</evidence>
<keyword evidence="5 11" id="KW-0863">Zinc-finger</keyword>
<feature type="region of interest" description="Disordered" evidence="12">
    <location>
        <begin position="274"/>
        <end position="336"/>
    </location>
</feature>
<evidence type="ECO:0000256" key="6">
    <source>
        <dbReference type="ARBA" id="ARBA00022833"/>
    </source>
</evidence>
<feature type="compositionally biased region" description="Polar residues" evidence="12">
    <location>
        <begin position="288"/>
        <end position="305"/>
    </location>
</feature>
<feature type="compositionally biased region" description="Basic and acidic residues" evidence="12">
    <location>
        <begin position="382"/>
        <end position="394"/>
    </location>
</feature>
<evidence type="ECO:0000256" key="2">
    <source>
        <dbReference type="ARBA" id="ARBA00006991"/>
    </source>
</evidence>
<keyword evidence="10" id="KW-0539">Nucleus</keyword>
<keyword evidence="9" id="KW-0804">Transcription</keyword>
<dbReference type="InterPro" id="IPR013087">
    <property type="entry name" value="Znf_C2H2_type"/>
</dbReference>
<sequence>MSALGSDLVSVTFRDVAAYFLEMEWDILGEWQKEMYKKVIKEIHGILRSHGYSIVNPNVVFKFKKEDEKYSTQLFEWEGEESPNDPMKGLPIITSVFSLSVKQEEDLPLMEHPKSEPSEQIHPPVTSSHNVKPDILFRFGQEEFGTDPRGSEERGNLTTTGPSEELHEARDEAWIKANYEAMVAFKDVAAYFLEAEWGILGEWKKALYKKVIKEVHDLLMSRGYSIVNPDVIFKIEKEDKSFNQHFEWEGKENPNDSSKSLPVVTSVFSLSVKQEEDLPSTDHPELETPQQTRSSLTNDGYGNNSKRMREGDGQQIEEWKHKDPSRDSTDPLADCVGGMSKITQHIKEKLQNGARPNTCIEQERNSNNVSNFAQNQSLNGERSSRSTASEERFSENSNLTGEKITPRHKSFQCTECEKCSTYKSQLKTSKCVCDKNFSQTSELERHEVANTRMKRVHKMNLQEAKLFECPLCDKSFSKKQQLRIHEGIHTGEKPYKCSECDKSFYHTSSLSIHKRIHTGEKLYKCSQCGKSFNQKSYFIVHQRIHTGEKPYKCFECDKSFKDKSHLASHKRIHTGERPYKCSQCDKRFNRKSYIRIHERIHTGEKPYHCSECNKSYNNTGQLRRHKRIHTGEKPYHCSECDKSFNALSSLRTHERIHTGEKPYQCSECEKSFTRTTSLSIHKRIHSGEKPYKCFQCNKRFNDRSSFRTHERIHTGEKPYRCSKCDKSFHQKGNLRAHERFHTGEKMHHCSECDKTFHQKGSLRIHERIHTGEKPYQCSECDKSFHQKGGLRIHHRIHTGEKPYQCSKCDKSFHQKASLRIHETIHTGKKPYQCSKCDKGFHQKGSLRIHERIHTGEKPYQCSKCDKSFHQKGNLRAHERLHTGEKTYQCSECDKSFRQKGNLRAHERLHTGEKHISALNVIKTSIKKVASELMKESTLRKDHINVLM</sequence>
<evidence type="ECO:0000256" key="3">
    <source>
        <dbReference type="ARBA" id="ARBA00022723"/>
    </source>
</evidence>
<dbReference type="GO" id="GO:0005634">
    <property type="term" value="C:nucleus"/>
    <property type="evidence" value="ECO:0007669"/>
    <property type="project" value="UniProtKB-SubCell"/>
</dbReference>
<feature type="domain" description="C2H2-type" evidence="13">
    <location>
        <begin position="803"/>
        <end position="830"/>
    </location>
</feature>
<comment type="subcellular location">
    <subcellularLocation>
        <location evidence="1">Nucleus</location>
    </subcellularLocation>
</comment>
<feature type="domain" description="C2H2-type" evidence="13">
    <location>
        <begin position="523"/>
        <end position="550"/>
    </location>
</feature>
<evidence type="ECO:0000256" key="8">
    <source>
        <dbReference type="ARBA" id="ARBA00023125"/>
    </source>
</evidence>
<feature type="domain" description="C2H2-type" evidence="13">
    <location>
        <begin position="495"/>
        <end position="522"/>
    </location>
</feature>
<feature type="region of interest" description="Disordered" evidence="12">
    <location>
        <begin position="363"/>
        <end position="402"/>
    </location>
</feature>
<evidence type="ECO:0000256" key="1">
    <source>
        <dbReference type="ARBA" id="ARBA00004123"/>
    </source>
</evidence>
<feature type="compositionally biased region" description="Basic and acidic residues" evidence="12">
    <location>
        <begin position="274"/>
        <end position="286"/>
    </location>
</feature>
<feature type="domain" description="C2H2-type" evidence="13">
    <location>
        <begin position="635"/>
        <end position="662"/>
    </location>
</feature>
<feature type="compositionally biased region" description="Basic and acidic residues" evidence="12">
    <location>
        <begin position="307"/>
        <end position="329"/>
    </location>
</feature>
<dbReference type="GO" id="GO:0003677">
    <property type="term" value="F:DNA binding"/>
    <property type="evidence" value="ECO:0007669"/>
    <property type="project" value="UniProtKB-KW"/>
</dbReference>
<dbReference type="SMART" id="SM00355">
    <property type="entry name" value="ZnF_C2H2"/>
    <property type="match status" value="16"/>
</dbReference>
<feature type="domain" description="C2H2-type" evidence="13">
    <location>
        <begin position="859"/>
        <end position="886"/>
    </location>
</feature>
<feature type="domain" description="KRAB" evidence="14">
    <location>
        <begin position="11"/>
        <end position="82"/>
    </location>
</feature>
<dbReference type="PANTHER" id="PTHR24394:SF48">
    <property type="entry name" value="ZINC FINGER PROTEIN 771"/>
    <property type="match status" value="1"/>
</dbReference>
<dbReference type="PANTHER" id="PTHR24394">
    <property type="entry name" value="ZINC FINGER PROTEIN"/>
    <property type="match status" value="1"/>
</dbReference>
<dbReference type="Proteomes" id="UP000515159">
    <property type="component" value="Chromosome 10"/>
</dbReference>
<dbReference type="InterPro" id="IPR001909">
    <property type="entry name" value="KRAB"/>
</dbReference>
<feature type="domain" description="C2H2-type" evidence="13">
    <location>
        <begin position="691"/>
        <end position="718"/>
    </location>
</feature>
<evidence type="ECO:0000259" key="13">
    <source>
        <dbReference type="PROSITE" id="PS50157"/>
    </source>
</evidence>
<dbReference type="PROSITE" id="PS50157">
    <property type="entry name" value="ZINC_FINGER_C2H2_2"/>
    <property type="match status" value="16"/>
</dbReference>
<feature type="domain" description="C2H2-type" evidence="13">
    <location>
        <begin position="747"/>
        <end position="774"/>
    </location>
</feature>
<evidence type="ECO:0000256" key="4">
    <source>
        <dbReference type="ARBA" id="ARBA00022737"/>
    </source>
</evidence>
<gene>
    <name evidence="16" type="primary">LOC117368373</name>
</gene>
<feature type="domain" description="C2H2-type" evidence="13">
    <location>
        <begin position="551"/>
        <end position="578"/>
    </location>
</feature>
<dbReference type="Gene3D" id="6.10.140.140">
    <property type="match status" value="2"/>
</dbReference>
<dbReference type="GeneID" id="117368373"/>
<dbReference type="Gene3D" id="3.30.160.60">
    <property type="entry name" value="Classic Zinc Finger"/>
    <property type="match status" value="16"/>
</dbReference>
<dbReference type="OrthoDB" id="8117402at2759"/>
<dbReference type="Pfam" id="PF00096">
    <property type="entry name" value="zf-C2H2"/>
    <property type="match status" value="16"/>
</dbReference>
<dbReference type="SUPFAM" id="SSF57667">
    <property type="entry name" value="beta-beta-alpha zinc fingers"/>
    <property type="match status" value="9"/>
</dbReference>
<evidence type="ECO:0000259" key="14">
    <source>
        <dbReference type="PROSITE" id="PS50805"/>
    </source>
</evidence>
<keyword evidence="7" id="KW-0805">Transcription regulation</keyword>
<dbReference type="GO" id="GO:0008270">
    <property type="term" value="F:zinc ion binding"/>
    <property type="evidence" value="ECO:0007669"/>
    <property type="project" value="UniProtKB-KW"/>
</dbReference>
<keyword evidence="15" id="KW-1185">Reference proteome</keyword>
<feature type="domain" description="C2H2-type" evidence="13">
    <location>
        <begin position="663"/>
        <end position="690"/>
    </location>
</feature>
<feature type="domain" description="C2H2-type" evidence="13">
    <location>
        <begin position="579"/>
        <end position="606"/>
    </location>
</feature>
<keyword evidence="6" id="KW-0862">Zinc</keyword>
<proteinExistence type="inferred from homology"/>
<dbReference type="CDD" id="cd07765">
    <property type="entry name" value="KRAB_A-box"/>
    <property type="match status" value="2"/>
</dbReference>
<keyword evidence="3" id="KW-0479">Metal-binding</keyword>
<feature type="domain" description="C2H2-type" evidence="13">
    <location>
        <begin position="775"/>
        <end position="802"/>
    </location>
</feature>
<dbReference type="InterPro" id="IPR036051">
    <property type="entry name" value="KRAB_dom_sf"/>
</dbReference>
<dbReference type="SMART" id="SM00349">
    <property type="entry name" value="KRAB"/>
    <property type="match status" value="2"/>
</dbReference>
<dbReference type="FunFam" id="3.30.160.60:FF:000038">
    <property type="entry name" value="Zinc finger protein 624"/>
    <property type="match status" value="1"/>
</dbReference>
<evidence type="ECO:0000256" key="5">
    <source>
        <dbReference type="ARBA" id="ARBA00022771"/>
    </source>
</evidence>
<dbReference type="PROSITE" id="PS00028">
    <property type="entry name" value="ZINC_FINGER_C2H2_1"/>
    <property type="match status" value="16"/>
</dbReference>
<feature type="domain" description="C2H2-type" evidence="13">
    <location>
        <begin position="831"/>
        <end position="858"/>
    </location>
</feature>
<evidence type="ECO:0000256" key="9">
    <source>
        <dbReference type="ARBA" id="ARBA00023163"/>
    </source>
</evidence>
<evidence type="ECO:0000256" key="7">
    <source>
        <dbReference type="ARBA" id="ARBA00023015"/>
    </source>
</evidence>
<feature type="region of interest" description="Disordered" evidence="12">
    <location>
        <begin position="143"/>
        <end position="166"/>
    </location>
</feature>